<dbReference type="SUPFAM" id="SSF50784">
    <property type="entry name" value="Transcription factor IIA (TFIIA), beta-barrel domain"/>
    <property type="match status" value="1"/>
</dbReference>
<protein>
    <submittedName>
        <fullName evidence="6">Uncharacterized protein</fullName>
    </submittedName>
</protein>
<sequence>MTTTTQVWHTYERIVHETLEGSERLLEEEDGQDYSVIMKDLRRQWELKLIESGALALGVEVDPNSQKAMGKGPEVAVKREEPSTSPRAAAPAAQAGSKRQKPSEEEAGGDGDAQGEGSQPPAKRVKSEVEAPSRPSRPMPTTMEAVEDIDLADLDDELDEMMGGAGDDTTKDVVLAQVEKKFKSKNKYRFQFRAGIMQIDGLEYVFERGSGDFKW</sequence>
<evidence type="ECO:0000256" key="4">
    <source>
        <dbReference type="ARBA" id="ARBA00023242"/>
    </source>
</evidence>
<keyword evidence="4" id="KW-0539">Nucleus</keyword>
<evidence type="ECO:0000313" key="6">
    <source>
        <dbReference type="EMBL" id="WZN66547.1"/>
    </source>
</evidence>
<dbReference type="EMBL" id="CP151515">
    <property type="protein sequence ID" value="WZN66547.1"/>
    <property type="molecule type" value="Genomic_DNA"/>
</dbReference>
<comment type="similarity">
    <text evidence="2">Belongs to the TFIIA subunit 1 family.</text>
</comment>
<dbReference type="Proteomes" id="UP001472866">
    <property type="component" value="Chromosome 15"/>
</dbReference>
<dbReference type="Gene3D" id="2.30.18.10">
    <property type="entry name" value="Transcription factor IIA (TFIIA), beta-barrel domain"/>
    <property type="match status" value="1"/>
</dbReference>
<accession>A0AAX4PJG7</accession>
<reference evidence="6 7" key="1">
    <citation type="submission" date="2024-03" db="EMBL/GenBank/DDBJ databases">
        <title>Complete genome sequence of the green alga Chloropicon roscoffensis RCC1871.</title>
        <authorList>
            <person name="Lemieux C."/>
            <person name="Pombert J.-F."/>
            <person name="Otis C."/>
            <person name="Turmel M."/>
        </authorList>
    </citation>
    <scope>NUCLEOTIDE SEQUENCE [LARGE SCALE GENOMIC DNA]</scope>
    <source>
        <strain evidence="6 7">RCC1871</strain>
    </source>
</reference>
<dbReference type="InterPro" id="IPR004855">
    <property type="entry name" value="TFIIA_asu/bsu"/>
</dbReference>
<keyword evidence="7" id="KW-1185">Reference proteome</keyword>
<proteinExistence type="inferred from homology"/>
<comment type="subcellular location">
    <subcellularLocation>
        <location evidence="1">Nucleus</location>
    </subcellularLocation>
</comment>
<feature type="region of interest" description="Disordered" evidence="5">
    <location>
        <begin position="62"/>
        <end position="145"/>
    </location>
</feature>
<gene>
    <name evidence="6" type="ORF">HKI87_15g81140</name>
</gene>
<evidence type="ECO:0000256" key="1">
    <source>
        <dbReference type="ARBA" id="ARBA00004123"/>
    </source>
</evidence>
<name>A0AAX4PJG7_9CHLO</name>
<dbReference type="SMART" id="SM01371">
    <property type="entry name" value="TFIIA"/>
    <property type="match status" value="1"/>
</dbReference>
<dbReference type="GO" id="GO:0005672">
    <property type="term" value="C:transcription factor TFIIA complex"/>
    <property type="evidence" value="ECO:0007669"/>
    <property type="project" value="InterPro"/>
</dbReference>
<evidence type="ECO:0000313" key="7">
    <source>
        <dbReference type="Proteomes" id="UP001472866"/>
    </source>
</evidence>
<dbReference type="AlphaFoldDB" id="A0AAX4PJG7"/>
<dbReference type="GO" id="GO:0006367">
    <property type="term" value="P:transcription initiation at RNA polymerase II promoter"/>
    <property type="evidence" value="ECO:0007669"/>
    <property type="project" value="InterPro"/>
</dbReference>
<dbReference type="PANTHER" id="PTHR12694">
    <property type="entry name" value="TRANSCRIPTION INITIATION FACTOR IIA SUBUNIT 1"/>
    <property type="match status" value="1"/>
</dbReference>
<evidence type="ECO:0000256" key="5">
    <source>
        <dbReference type="SAM" id="MobiDB-lite"/>
    </source>
</evidence>
<dbReference type="InterPro" id="IPR009088">
    <property type="entry name" value="TFIIA_b-brl"/>
</dbReference>
<evidence type="ECO:0000256" key="2">
    <source>
        <dbReference type="ARBA" id="ARBA00010059"/>
    </source>
</evidence>
<dbReference type="PANTHER" id="PTHR12694:SF8">
    <property type="entry name" value="TRANSCRIPTION INITIATION FACTOR IIA SUBUNIT 1"/>
    <property type="match status" value="1"/>
</dbReference>
<keyword evidence="3" id="KW-0804">Transcription</keyword>
<evidence type="ECO:0000256" key="3">
    <source>
        <dbReference type="ARBA" id="ARBA00023163"/>
    </source>
</evidence>
<dbReference type="Pfam" id="PF03153">
    <property type="entry name" value="TFIIA"/>
    <property type="match status" value="1"/>
</dbReference>
<organism evidence="6 7">
    <name type="scientific">Chloropicon roscoffensis</name>
    <dbReference type="NCBI Taxonomy" id="1461544"/>
    <lineage>
        <taxon>Eukaryota</taxon>
        <taxon>Viridiplantae</taxon>
        <taxon>Chlorophyta</taxon>
        <taxon>Chloropicophyceae</taxon>
        <taxon>Chloropicales</taxon>
        <taxon>Chloropicaceae</taxon>
        <taxon>Chloropicon</taxon>
    </lineage>
</organism>